<keyword evidence="7" id="KW-0675">Receptor</keyword>
<evidence type="ECO:0000256" key="3">
    <source>
        <dbReference type="ARBA" id="ARBA00022692"/>
    </source>
</evidence>
<dbReference type="PANTHER" id="PTHR21137">
    <property type="entry name" value="ODORANT RECEPTOR"/>
    <property type="match status" value="1"/>
</dbReference>
<evidence type="ECO:0000256" key="5">
    <source>
        <dbReference type="ARBA" id="ARBA00022989"/>
    </source>
</evidence>
<proteinExistence type="predicted"/>
<dbReference type="Pfam" id="PF02949">
    <property type="entry name" value="7tm_6"/>
    <property type="match status" value="1"/>
</dbReference>
<feature type="transmembrane region" description="Helical" evidence="9">
    <location>
        <begin position="223"/>
        <end position="245"/>
    </location>
</feature>
<feature type="transmembrane region" description="Helical" evidence="9">
    <location>
        <begin position="194"/>
        <end position="217"/>
    </location>
</feature>
<keyword evidence="5 9" id="KW-1133">Transmembrane helix</keyword>
<evidence type="ECO:0000256" key="8">
    <source>
        <dbReference type="ARBA" id="ARBA00023224"/>
    </source>
</evidence>
<dbReference type="Proteomes" id="UP001430953">
    <property type="component" value="Unassembled WGS sequence"/>
</dbReference>
<keyword evidence="6 9" id="KW-0472">Membrane</keyword>
<evidence type="ECO:0000256" key="1">
    <source>
        <dbReference type="ARBA" id="ARBA00004141"/>
    </source>
</evidence>
<dbReference type="GO" id="GO:0005549">
    <property type="term" value="F:odorant binding"/>
    <property type="evidence" value="ECO:0007669"/>
    <property type="project" value="InterPro"/>
</dbReference>
<evidence type="ECO:0000256" key="9">
    <source>
        <dbReference type="SAM" id="Phobius"/>
    </source>
</evidence>
<name>A0AAW2GKI0_9HYME</name>
<reference evidence="10 11" key="1">
    <citation type="submission" date="2023-03" db="EMBL/GenBank/DDBJ databases">
        <title>High recombination rates correlate with genetic variation in Cardiocondyla obscurior ants.</title>
        <authorList>
            <person name="Errbii M."/>
        </authorList>
    </citation>
    <scope>NUCLEOTIDE SEQUENCE [LARGE SCALE GENOMIC DNA]</scope>
    <source>
        <strain evidence="10">Alpha-2009</strain>
        <tissue evidence="10">Whole body</tissue>
    </source>
</reference>
<gene>
    <name evidence="10" type="ORF">PUN28_005419</name>
</gene>
<keyword evidence="11" id="KW-1185">Reference proteome</keyword>
<organism evidence="10 11">
    <name type="scientific">Cardiocondyla obscurior</name>
    <dbReference type="NCBI Taxonomy" id="286306"/>
    <lineage>
        <taxon>Eukaryota</taxon>
        <taxon>Metazoa</taxon>
        <taxon>Ecdysozoa</taxon>
        <taxon>Arthropoda</taxon>
        <taxon>Hexapoda</taxon>
        <taxon>Insecta</taxon>
        <taxon>Pterygota</taxon>
        <taxon>Neoptera</taxon>
        <taxon>Endopterygota</taxon>
        <taxon>Hymenoptera</taxon>
        <taxon>Apocrita</taxon>
        <taxon>Aculeata</taxon>
        <taxon>Formicoidea</taxon>
        <taxon>Formicidae</taxon>
        <taxon>Myrmicinae</taxon>
        <taxon>Cardiocondyla</taxon>
    </lineage>
</organism>
<feature type="transmembrane region" description="Helical" evidence="9">
    <location>
        <begin position="54"/>
        <end position="74"/>
    </location>
</feature>
<comment type="caution">
    <text evidence="10">The sequence shown here is derived from an EMBL/GenBank/DDBJ whole genome shotgun (WGS) entry which is preliminary data.</text>
</comment>
<dbReference type="GO" id="GO:0005886">
    <property type="term" value="C:plasma membrane"/>
    <property type="evidence" value="ECO:0007669"/>
    <property type="project" value="TreeGrafter"/>
</dbReference>
<evidence type="ECO:0000256" key="2">
    <source>
        <dbReference type="ARBA" id="ARBA00022606"/>
    </source>
</evidence>
<dbReference type="GO" id="GO:0004984">
    <property type="term" value="F:olfactory receptor activity"/>
    <property type="evidence" value="ECO:0007669"/>
    <property type="project" value="InterPro"/>
</dbReference>
<keyword evidence="2" id="KW-0716">Sensory transduction</keyword>
<keyword evidence="3 9" id="KW-0812">Transmembrane</keyword>
<evidence type="ECO:0000256" key="7">
    <source>
        <dbReference type="ARBA" id="ARBA00023170"/>
    </source>
</evidence>
<accession>A0AAW2GKI0</accession>
<comment type="subcellular location">
    <subcellularLocation>
        <location evidence="1">Membrane</location>
        <topology evidence="1">Multi-pass membrane protein</topology>
    </subcellularLocation>
</comment>
<evidence type="ECO:0000256" key="4">
    <source>
        <dbReference type="ARBA" id="ARBA00022725"/>
    </source>
</evidence>
<sequence>MFPAMAILKLYTCKLVISKIKRLTDYLQDDWKEIKNPEECEIVRKYALTARLHNLTYCIFFVTTTNIFAMTSLIPQMLNLISPLNESRPLIMATEVYFFVNSEDYYFYILFHTILSANVMLTIIFAHDCTFMAYTEHVCGLFAVVGFRFENLSRNDSNDATSPEDCKAYNQMIGVSVHIHCRALQFAELLEETFCVTFAAQMLVIVLTLSITLLQMALQLDDIIAIMKCILYVIAQILHVFIYSLQGQKLIDHSLHIRDKIYKSRWYDIPVRSQKLLLHVMQKSLQPSYLSAGKIYVFSLKSFTTVLQSSVSYFTVLASFQ</sequence>
<dbReference type="PANTHER" id="PTHR21137:SF42">
    <property type="entry name" value="ODORANT RECEPTOR 83A"/>
    <property type="match status" value="1"/>
</dbReference>
<dbReference type="InterPro" id="IPR004117">
    <property type="entry name" value="7tm6_olfct_rcpt"/>
</dbReference>
<evidence type="ECO:0000313" key="11">
    <source>
        <dbReference type="Proteomes" id="UP001430953"/>
    </source>
</evidence>
<feature type="transmembrane region" description="Helical" evidence="9">
    <location>
        <begin position="105"/>
        <end position="126"/>
    </location>
</feature>
<dbReference type="GO" id="GO:0007165">
    <property type="term" value="P:signal transduction"/>
    <property type="evidence" value="ECO:0007669"/>
    <property type="project" value="UniProtKB-KW"/>
</dbReference>
<evidence type="ECO:0000256" key="6">
    <source>
        <dbReference type="ARBA" id="ARBA00023136"/>
    </source>
</evidence>
<keyword evidence="4" id="KW-0552">Olfaction</keyword>
<dbReference type="EMBL" id="JADYXP020000004">
    <property type="protein sequence ID" value="KAL0127110.1"/>
    <property type="molecule type" value="Genomic_DNA"/>
</dbReference>
<dbReference type="AlphaFoldDB" id="A0AAW2GKI0"/>
<protein>
    <submittedName>
        <fullName evidence="10">Uncharacterized protein</fullName>
    </submittedName>
</protein>
<evidence type="ECO:0000313" key="10">
    <source>
        <dbReference type="EMBL" id="KAL0127110.1"/>
    </source>
</evidence>
<keyword evidence="8" id="KW-0807">Transducer</keyword>